<dbReference type="SUPFAM" id="SSF52467">
    <property type="entry name" value="DHS-like NAD/FAD-binding domain"/>
    <property type="match status" value="1"/>
</dbReference>
<comment type="catalytic activity">
    <reaction evidence="5">
        <text>a 2-oxocarboxylate + 2 oxidized [2Fe-2S]-[ferredoxin] + CoA = an acyl-CoA + 2 reduced [2Fe-2S]-[ferredoxin] + CO2 + H(+)</text>
        <dbReference type="Rhea" id="RHEA:42316"/>
        <dbReference type="Rhea" id="RHEA-COMP:10000"/>
        <dbReference type="Rhea" id="RHEA-COMP:10001"/>
        <dbReference type="ChEBI" id="CHEBI:15378"/>
        <dbReference type="ChEBI" id="CHEBI:16526"/>
        <dbReference type="ChEBI" id="CHEBI:33737"/>
        <dbReference type="ChEBI" id="CHEBI:33738"/>
        <dbReference type="ChEBI" id="CHEBI:35179"/>
        <dbReference type="ChEBI" id="CHEBI:57287"/>
        <dbReference type="ChEBI" id="CHEBI:58342"/>
        <dbReference type="EC" id="1.2.7.11"/>
    </reaction>
</comment>
<dbReference type="InterPro" id="IPR012000">
    <property type="entry name" value="Thiamin_PyroP_enz_cen_dom"/>
</dbReference>
<dbReference type="InterPro" id="IPR045229">
    <property type="entry name" value="TPP_enz"/>
</dbReference>
<comment type="caution">
    <text evidence="10">The sequence shown here is derived from an EMBL/GenBank/DDBJ whole genome shotgun (WGS) entry which is preliminary data.</text>
</comment>
<dbReference type="GO" id="GO:0050660">
    <property type="term" value="F:flavin adenine dinucleotide binding"/>
    <property type="evidence" value="ECO:0007669"/>
    <property type="project" value="TreeGrafter"/>
</dbReference>
<reference evidence="10" key="1">
    <citation type="journal article" date="2014" name="Int. J. Syst. Evol. Microbiol.">
        <title>Complete genome sequence of Corynebacterium casei LMG S-19264T (=DSM 44701T), isolated from a smear-ripened cheese.</title>
        <authorList>
            <consortium name="US DOE Joint Genome Institute (JGI-PGF)"/>
            <person name="Walter F."/>
            <person name="Albersmeier A."/>
            <person name="Kalinowski J."/>
            <person name="Ruckert C."/>
        </authorList>
    </citation>
    <scope>NUCLEOTIDE SEQUENCE</scope>
    <source>
        <strain evidence="10">JCM 10088</strain>
    </source>
</reference>
<evidence type="ECO:0000313" key="10">
    <source>
        <dbReference type="EMBL" id="GGP19117.1"/>
    </source>
</evidence>
<dbReference type="Pfam" id="PF02775">
    <property type="entry name" value="TPP_enzyme_C"/>
    <property type="match status" value="1"/>
</dbReference>
<reference evidence="10" key="2">
    <citation type="submission" date="2020-09" db="EMBL/GenBank/DDBJ databases">
        <authorList>
            <person name="Sun Q."/>
            <person name="Ohkuma M."/>
        </authorList>
    </citation>
    <scope>NUCLEOTIDE SEQUENCE</scope>
    <source>
        <strain evidence="10">JCM 10088</strain>
    </source>
</reference>
<dbReference type="PANTHER" id="PTHR18968:SF13">
    <property type="entry name" value="ACETOLACTATE SYNTHASE CATALYTIC SUBUNIT, MITOCHONDRIAL"/>
    <property type="match status" value="1"/>
</dbReference>
<dbReference type="InterPro" id="IPR011766">
    <property type="entry name" value="TPP_enzyme_TPP-bd"/>
</dbReference>
<dbReference type="PANTHER" id="PTHR18968">
    <property type="entry name" value="THIAMINE PYROPHOSPHATE ENZYMES"/>
    <property type="match status" value="1"/>
</dbReference>
<evidence type="ECO:0000256" key="4">
    <source>
        <dbReference type="ARBA" id="ARBA00023052"/>
    </source>
</evidence>
<evidence type="ECO:0000256" key="5">
    <source>
        <dbReference type="ARBA" id="ARBA00048893"/>
    </source>
</evidence>
<keyword evidence="11" id="KW-1185">Reference proteome</keyword>
<proteinExistence type="inferred from homology"/>
<feature type="domain" description="Thiamine pyrophosphate enzyme central" evidence="7">
    <location>
        <begin position="191"/>
        <end position="328"/>
    </location>
</feature>
<dbReference type="AlphaFoldDB" id="A0A830GRU6"/>
<dbReference type="InterPro" id="IPR029035">
    <property type="entry name" value="DHS-like_NAD/FAD-binding_dom"/>
</dbReference>
<dbReference type="Proteomes" id="UP000610960">
    <property type="component" value="Unassembled WGS sequence"/>
</dbReference>
<sequence length="562" mass="60413">MRASRAFIKMLEEYGVSHVFGLPGETALPLYSDMRKSSLKHVMARDERNAAIMADGYARTTWRPGVVELPGVGASMALPGLLEARASGVPVIAVVSDVPLGSERSNTLTEYPKESMFLDAAKEVLKAESPASLPRLVRRAFRVATTGFPGPVVLVVPSDVWEGDVDEGEAYAQPRFSSFPSIRFRPSDDDISAALDLIMKSQRPVMICGQGVLFSKAWDEVEELSSLMGMPVGTTISGKGAVSDDNPLSIGVVGSRGGSSFSNSMVAGADLVFLVGTNADSVDTWDWRVPPRGGSQAVIHLDVSEANLGNMYRTDVFLMGDAKLTLRRMIELAREKGLSRKRIDVRSERLASVSSLQPAVDEGGRGVDPLLLVKALQRSLPDDWVVAVDPGVGAIYTSAFMEVRKPGRRFLYDYSIGALGFALPAGIGARLGGPRVLVITSDGSFGFNAGELETVRRLGIDLKIILINNSSFGWINAASAARYGAALTDEFAEVKYVDVARAYGLDAFLAVGNGDLDQLTSFLSSDGPALMEVRTAPENELFPPVPDWREPASRLGKRYMGV</sequence>
<dbReference type="InterPro" id="IPR012001">
    <property type="entry name" value="Thiamin_PyroP_enz_TPP-bd_dom"/>
</dbReference>
<accession>A0A830GRU6</accession>
<dbReference type="OrthoDB" id="6837at2157"/>
<evidence type="ECO:0000256" key="1">
    <source>
        <dbReference type="ARBA" id="ARBA00007812"/>
    </source>
</evidence>
<dbReference type="GO" id="GO:0019164">
    <property type="term" value="F:pyruvate synthase activity"/>
    <property type="evidence" value="ECO:0007669"/>
    <property type="project" value="UniProtKB-ARBA"/>
</dbReference>
<evidence type="ECO:0000259" key="7">
    <source>
        <dbReference type="Pfam" id="PF00205"/>
    </source>
</evidence>
<evidence type="ECO:0000256" key="6">
    <source>
        <dbReference type="RuleBase" id="RU362132"/>
    </source>
</evidence>
<dbReference type="Pfam" id="PF00205">
    <property type="entry name" value="TPP_enzyme_M"/>
    <property type="match status" value="1"/>
</dbReference>
<comment type="similarity">
    <text evidence="1 6">Belongs to the TPP enzyme family.</text>
</comment>
<evidence type="ECO:0000259" key="9">
    <source>
        <dbReference type="Pfam" id="PF02776"/>
    </source>
</evidence>
<dbReference type="GO" id="GO:0030976">
    <property type="term" value="F:thiamine pyrophosphate binding"/>
    <property type="evidence" value="ECO:0007669"/>
    <property type="project" value="InterPro"/>
</dbReference>
<evidence type="ECO:0000259" key="8">
    <source>
        <dbReference type="Pfam" id="PF02775"/>
    </source>
</evidence>
<keyword evidence="4 6" id="KW-0786">Thiamine pyrophosphate</keyword>
<dbReference type="Gene3D" id="3.40.50.1220">
    <property type="entry name" value="TPP-binding domain"/>
    <property type="match status" value="1"/>
</dbReference>
<dbReference type="GO" id="GO:0009099">
    <property type="term" value="P:L-valine biosynthetic process"/>
    <property type="evidence" value="ECO:0007669"/>
    <property type="project" value="TreeGrafter"/>
</dbReference>
<name>A0A830GRU6_9CREN</name>
<feature type="domain" description="Thiamine pyrophosphate enzyme TPP-binding" evidence="8">
    <location>
        <begin position="396"/>
        <end position="533"/>
    </location>
</feature>
<evidence type="ECO:0000313" key="11">
    <source>
        <dbReference type="Proteomes" id="UP000610960"/>
    </source>
</evidence>
<dbReference type="EMBL" id="BMNL01000001">
    <property type="protein sequence ID" value="GGP19117.1"/>
    <property type="molecule type" value="Genomic_DNA"/>
</dbReference>
<dbReference type="EC" id="1.2.7.11" evidence="3"/>
<organism evidence="10 11">
    <name type="scientific">Thermocladium modestius</name>
    <dbReference type="NCBI Taxonomy" id="62609"/>
    <lineage>
        <taxon>Archaea</taxon>
        <taxon>Thermoproteota</taxon>
        <taxon>Thermoprotei</taxon>
        <taxon>Thermoproteales</taxon>
        <taxon>Thermoproteaceae</taxon>
        <taxon>Thermocladium</taxon>
    </lineage>
</organism>
<dbReference type="Pfam" id="PF02776">
    <property type="entry name" value="TPP_enzyme_N"/>
    <property type="match status" value="1"/>
</dbReference>
<feature type="domain" description="Thiamine pyrophosphate enzyme N-terminal TPP-binding" evidence="9">
    <location>
        <begin position="1"/>
        <end position="109"/>
    </location>
</feature>
<evidence type="ECO:0000256" key="3">
    <source>
        <dbReference type="ARBA" id="ARBA00012691"/>
    </source>
</evidence>
<dbReference type="Gene3D" id="3.40.50.970">
    <property type="match status" value="2"/>
</dbReference>
<dbReference type="GO" id="GO:0009097">
    <property type="term" value="P:isoleucine biosynthetic process"/>
    <property type="evidence" value="ECO:0007669"/>
    <property type="project" value="TreeGrafter"/>
</dbReference>
<dbReference type="CDD" id="cd07035">
    <property type="entry name" value="TPP_PYR_POX_like"/>
    <property type="match status" value="1"/>
</dbReference>
<dbReference type="GO" id="GO:0005948">
    <property type="term" value="C:acetolactate synthase complex"/>
    <property type="evidence" value="ECO:0007669"/>
    <property type="project" value="TreeGrafter"/>
</dbReference>
<dbReference type="SUPFAM" id="SSF52518">
    <property type="entry name" value="Thiamin diphosphate-binding fold (THDP-binding)"/>
    <property type="match status" value="2"/>
</dbReference>
<protein>
    <recommendedName>
        <fullName evidence="3">2-oxoacid oxidoreductase (ferredoxin)</fullName>
        <ecNumber evidence="3">1.2.7.11</ecNumber>
    </recommendedName>
</protein>
<gene>
    <name evidence="10" type="primary">ilvB</name>
    <name evidence="10" type="ORF">GCM10007981_01500</name>
</gene>
<comment type="subunit">
    <text evidence="2">Heterodimer composed of an alpha and a beta subunit.</text>
</comment>
<evidence type="ECO:0000256" key="2">
    <source>
        <dbReference type="ARBA" id="ARBA00011631"/>
    </source>
</evidence>
<dbReference type="GO" id="GO:0018491">
    <property type="term" value="F:2-oxobutyrate synthase activity"/>
    <property type="evidence" value="ECO:0007669"/>
    <property type="project" value="UniProtKB-ARBA"/>
</dbReference>
<dbReference type="CDD" id="cd00568">
    <property type="entry name" value="TPP_enzymes"/>
    <property type="match status" value="1"/>
</dbReference>
<dbReference type="GO" id="GO:0000287">
    <property type="term" value="F:magnesium ion binding"/>
    <property type="evidence" value="ECO:0007669"/>
    <property type="project" value="InterPro"/>
</dbReference>
<dbReference type="RefSeq" id="WP_188595565.1">
    <property type="nucleotide sequence ID" value="NZ_BMNL01000001.1"/>
</dbReference>
<dbReference type="GO" id="GO:0003984">
    <property type="term" value="F:acetolactate synthase activity"/>
    <property type="evidence" value="ECO:0007669"/>
    <property type="project" value="TreeGrafter"/>
</dbReference>
<dbReference type="InterPro" id="IPR029061">
    <property type="entry name" value="THDP-binding"/>
</dbReference>